<dbReference type="InterPro" id="IPR036250">
    <property type="entry name" value="AcylCo_DH-like_C"/>
</dbReference>
<dbReference type="InterPro" id="IPR006091">
    <property type="entry name" value="Acyl-CoA_Oxase/DH_mid-dom"/>
</dbReference>
<evidence type="ECO:0000256" key="1">
    <source>
        <dbReference type="ARBA" id="ARBA00001974"/>
    </source>
</evidence>
<keyword evidence="4 6" id="KW-0274">FAD</keyword>
<dbReference type="GO" id="GO:0050660">
    <property type="term" value="F:flavin adenine dinucleotide binding"/>
    <property type="evidence" value="ECO:0007669"/>
    <property type="project" value="InterPro"/>
</dbReference>
<evidence type="ECO:0000256" key="3">
    <source>
        <dbReference type="ARBA" id="ARBA00022630"/>
    </source>
</evidence>
<keyword evidence="11" id="KW-1185">Reference proteome</keyword>
<evidence type="ECO:0000313" key="11">
    <source>
        <dbReference type="Proteomes" id="UP000268652"/>
    </source>
</evidence>
<dbReference type="EMBL" id="RBDY01000027">
    <property type="protein sequence ID" value="RKN16441.1"/>
    <property type="molecule type" value="Genomic_DNA"/>
</dbReference>
<dbReference type="GO" id="GO:0033539">
    <property type="term" value="P:fatty acid beta-oxidation using acyl-CoA dehydrogenase"/>
    <property type="evidence" value="ECO:0007669"/>
    <property type="project" value="TreeGrafter"/>
</dbReference>
<feature type="domain" description="Acyl-CoA dehydrogenase/oxidase C-terminal" evidence="7">
    <location>
        <begin position="243"/>
        <end position="369"/>
    </location>
</feature>
<name>A0A3A9VVT5_9ACTN</name>
<accession>A0A3A9VVT5</accession>
<comment type="similarity">
    <text evidence="2 6">Belongs to the acyl-CoA dehydrogenase family.</text>
</comment>
<dbReference type="RefSeq" id="WP_120699622.1">
    <property type="nucleotide sequence ID" value="NZ_RBDX01000029.1"/>
</dbReference>
<dbReference type="SUPFAM" id="SSF47203">
    <property type="entry name" value="Acyl-CoA dehydrogenase C-terminal domain-like"/>
    <property type="match status" value="1"/>
</dbReference>
<keyword evidence="3 6" id="KW-0285">Flavoprotein</keyword>
<dbReference type="PANTHER" id="PTHR48083:SF2">
    <property type="entry name" value="MEDIUM-CHAIN SPECIFIC ACYL-COA DEHYDROGENASE, MITOCHONDRIAL"/>
    <property type="match status" value="1"/>
</dbReference>
<comment type="cofactor">
    <cofactor evidence="1 6">
        <name>FAD</name>
        <dbReference type="ChEBI" id="CHEBI:57692"/>
    </cofactor>
</comment>
<proteinExistence type="inferred from homology"/>
<feature type="domain" description="Acyl-CoA oxidase/dehydrogenase middle" evidence="8">
    <location>
        <begin position="128"/>
        <end position="218"/>
    </location>
</feature>
<dbReference type="InterPro" id="IPR046373">
    <property type="entry name" value="Acyl-CoA_Oxase/DH_mid-dom_sf"/>
</dbReference>
<dbReference type="InterPro" id="IPR037069">
    <property type="entry name" value="AcylCoA_DH/ox_N_sf"/>
</dbReference>
<evidence type="ECO:0000313" key="9">
    <source>
        <dbReference type="EMBL" id="RKN05115.1"/>
    </source>
</evidence>
<dbReference type="Gene3D" id="2.40.110.10">
    <property type="entry name" value="Butyryl-CoA Dehydrogenase, subunit A, domain 2"/>
    <property type="match status" value="1"/>
</dbReference>
<dbReference type="PANTHER" id="PTHR48083">
    <property type="entry name" value="MEDIUM-CHAIN SPECIFIC ACYL-COA DEHYDROGENASE, MITOCHONDRIAL-RELATED"/>
    <property type="match status" value="1"/>
</dbReference>
<dbReference type="Gene3D" id="1.20.140.10">
    <property type="entry name" value="Butyryl-CoA Dehydrogenase, subunit A, domain 3"/>
    <property type="match status" value="1"/>
</dbReference>
<evidence type="ECO:0000256" key="2">
    <source>
        <dbReference type="ARBA" id="ARBA00009347"/>
    </source>
</evidence>
<comment type="caution">
    <text evidence="9">The sequence shown here is derived from an EMBL/GenBank/DDBJ whole genome shotgun (WGS) entry which is preliminary data.</text>
</comment>
<dbReference type="EMBL" id="RBDX01000029">
    <property type="protein sequence ID" value="RKN05115.1"/>
    <property type="molecule type" value="Genomic_DNA"/>
</dbReference>
<dbReference type="Pfam" id="PF00441">
    <property type="entry name" value="Acyl-CoA_dh_1"/>
    <property type="match status" value="1"/>
</dbReference>
<reference evidence="11 12" key="1">
    <citation type="submission" date="2018-09" db="EMBL/GenBank/DDBJ databases">
        <title>Streptomyces sp. nov. DS1-2, an endophytic actinomycete isolated from roots of Dendrobium scabrilingue.</title>
        <authorList>
            <person name="Kuncharoen N."/>
            <person name="Kudo T."/>
            <person name="Ohkuma M."/>
            <person name="Yuki M."/>
            <person name="Tanasupawat S."/>
        </authorList>
    </citation>
    <scope>NUCLEOTIDE SEQUENCE [LARGE SCALE GENOMIC DNA]</scope>
    <source>
        <strain evidence="9 12">AZ1-7</strain>
        <strain evidence="10 11">DS1-2</strain>
    </source>
</reference>
<dbReference type="GO" id="GO:0005737">
    <property type="term" value="C:cytoplasm"/>
    <property type="evidence" value="ECO:0007669"/>
    <property type="project" value="TreeGrafter"/>
</dbReference>
<dbReference type="Gene3D" id="1.10.540.10">
    <property type="entry name" value="Acyl-CoA dehydrogenase/oxidase, N-terminal domain"/>
    <property type="match status" value="1"/>
</dbReference>
<evidence type="ECO:0000256" key="5">
    <source>
        <dbReference type="ARBA" id="ARBA00023002"/>
    </source>
</evidence>
<organism evidence="9 12">
    <name type="scientific">Streptomyces radicis</name>
    <dbReference type="NCBI Taxonomy" id="1750517"/>
    <lineage>
        <taxon>Bacteria</taxon>
        <taxon>Bacillati</taxon>
        <taxon>Actinomycetota</taxon>
        <taxon>Actinomycetes</taxon>
        <taxon>Kitasatosporales</taxon>
        <taxon>Streptomycetaceae</taxon>
        <taxon>Streptomyces</taxon>
    </lineage>
</organism>
<dbReference type="InterPro" id="IPR009075">
    <property type="entry name" value="AcylCo_DH/oxidase_C"/>
</dbReference>
<dbReference type="GO" id="GO:0003995">
    <property type="term" value="F:acyl-CoA dehydrogenase activity"/>
    <property type="evidence" value="ECO:0007669"/>
    <property type="project" value="TreeGrafter"/>
</dbReference>
<dbReference type="OrthoDB" id="3458133at2"/>
<protein>
    <submittedName>
        <fullName evidence="9">Acyl-CoA dehydrogenase</fullName>
    </submittedName>
</protein>
<dbReference type="InterPro" id="IPR009100">
    <property type="entry name" value="AcylCoA_DH/oxidase_NM_dom_sf"/>
</dbReference>
<dbReference type="AlphaFoldDB" id="A0A3A9VVT5"/>
<dbReference type="InterPro" id="IPR050741">
    <property type="entry name" value="Acyl-CoA_dehydrogenase"/>
</dbReference>
<sequence length="377" mass="39919">MIEFDDRLRAIRAAAREAAEDLRSRALAIDADPGAMDHHLDAPAYAMVRRSETPEEFRDAGGGPPVLDRDSCLENVVGMTELARGDAGALLACPSPGLAGVFVDLLGDAAQRERFYRRLSDGRTWSFFAMTEAGRGSDATAMETRLAHDGSGGWSLHGAKRYIGQGARGGVGVVFGRTGRSALSIRAALVELPTPGWHAARLDTVGLRGAFLSELRFDGLPLAGDSLLGEHLPVTRRGVWGAVTTFNRMRVRVAAAAVGTALAMAAYVAEHRKGAPGAELVAARAEAAHGLVLRAAARADRSPERGYLSSAAKLGATRTAVDTAHWAAAALGPAGLLEHPLLEKWTRDVRAFELMEGSGNIQRLHVARGHRSGDADD</sequence>
<dbReference type="SUPFAM" id="SSF56645">
    <property type="entry name" value="Acyl-CoA dehydrogenase NM domain-like"/>
    <property type="match status" value="1"/>
</dbReference>
<keyword evidence="5 6" id="KW-0560">Oxidoreductase</keyword>
<dbReference type="Proteomes" id="UP000275024">
    <property type="component" value="Unassembled WGS sequence"/>
</dbReference>
<evidence type="ECO:0000256" key="4">
    <source>
        <dbReference type="ARBA" id="ARBA00022827"/>
    </source>
</evidence>
<gene>
    <name evidence="10" type="ORF">D7318_25840</name>
    <name evidence="9" type="ORF">D7319_26475</name>
</gene>
<evidence type="ECO:0000259" key="8">
    <source>
        <dbReference type="Pfam" id="PF02770"/>
    </source>
</evidence>
<dbReference type="Proteomes" id="UP000268652">
    <property type="component" value="Unassembled WGS sequence"/>
</dbReference>
<evidence type="ECO:0000259" key="7">
    <source>
        <dbReference type="Pfam" id="PF00441"/>
    </source>
</evidence>
<evidence type="ECO:0000313" key="12">
    <source>
        <dbReference type="Proteomes" id="UP000275024"/>
    </source>
</evidence>
<dbReference type="Pfam" id="PF02770">
    <property type="entry name" value="Acyl-CoA_dh_M"/>
    <property type="match status" value="1"/>
</dbReference>
<evidence type="ECO:0000313" key="10">
    <source>
        <dbReference type="EMBL" id="RKN16441.1"/>
    </source>
</evidence>
<evidence type="ECO:0000256" key="6">
    <source>
        <dbReference type="RuleBase" id="RU362125"/>
    </source>
</evidence>